<keyword evidence="2" id="KW-1185">Reference proteome</keyword>
<protein>
    <submittedName>
        <fullName evidence="1">Uncharacterized protein</fullName>
    </submittedName>
</protein>
<proteinExistence type="predicted"/>
<organism evidence="1 2">
    <name type="scientific">Senna tora</name>
    <dbReference type="NCBI Taxonomy" id="362788"/>
    <lineage>
        <taxon>Eukaryota</taxon>
        <taxon>Viridiplantae</taxon>
        <taxon>Streptophyta</taxon>
        <taxon>Embryophyta</taxon>
        <taxon>Tracheophyta</taxon>
        <taxon>Spermatophyta</taxon>
        <taxon>Magnoliopsida</taxon>
        <taxon>eudicotyledons</taxon>
        <taxon>Gunneridae</taxon>
        <taxon>Pentapetalae</taxon>
        <taxon>rosids</taxon>
        <taxon>fabids</taxon>
        <taxon>Fabales</taxon>
        <taxon>Fabaceae</taxon>
        <taxon>Caesalpinioideae</taxon>
        <taxon>Cassia clade</taxon>
        <taxon>Senna</taxon>
    </lineage>
</organism>
<dbReference type="EMBL" id="JAAIUW010000007">
    <property type="protein sequence ID" value="KAF7824303.1"/>
    <property type="molecule type" value="Genomic_DNA"/>
</dbReference>
<sequence length="23" mass="2617">MVLKNKEGPQCLDQGVTTHFEIE</sequence>
<dbReference type="Proteomes" id="UP000634136">
    <property type="component" value="Unassembled WGS sequence"/>
</dbReference>
<name>A0A834TL91_9FABA</name>
<evidence type="ECO:0000313" key="1">
    <source>
        <dbReference type="EMBL" id="KAF7824303.1"/>
    </source>
</evidence>
<dbReference type="AlphaFoldDB" id="A0A834TL91"/>
<gene>
    <name evidence="1" type="ORF">G2W53_022447</name>
</gene>
<reference evidence="1" key="1">
    <citation type="submission" date="2020-09" db="EMBL/GenBank/DDBJ databases">
        <title>Genome-Enabled Discovery of Anthraquinone Biosynthesis in Senna tora.</title>
        <authorList>
            <person name="Kang S.-H."/>
            <person name="Pandey R.P."/>
            <person name="Lee C.-M."/>
            <person name="Sim J.-S."/>
            <person name="Jeong J.-T."/>
            <person name="Choi B.-S."/>
            <person name="Jung M."/>
            <person name="Ginzburg D."/>
            <person name="Zhao K."/>
            <person name="Won S.Y."/>
            <person name="Oh T.-J."/>
            <person name="Yu Y."/>
            <person name="Kim N.-H."/>
            <person name="Lee O.R."/>
            <person name="Lee T.-H."/>
            <person name="Bashyal P."/>
            <person name="Kim T.-S."/>
            <person name="Lee W.-H."/>
            <person name="Kawkins C."/>
            <person name="Kim C.-K."/>
            <person name="Kim J.S."/>
            <person name="Ahn B.O."/>
            <person name="Rhee S.Y."/>
            <person name="Sohng J.K."/>
        </authorList>
    </citation>
    <scope>NUCLEOTIDE SEQUENCE</scope>
    <source>
        <tissue evidence="1">Leaf</tissue>
    </source>
</reference>
<accession>A0A834TL91</accession>
<comment type="caution">
    <text evidence="1">The sequence shown here is derived from an EMBL/GenBank/DDBJ whole genome shotgun (WGS) entry which is preliminary data.</text>
</comment>
<evidence type="ECO:0000313" key="2">
    <source>
        <dbReference type="Proteomes" id="UP000634136"/>
    </source>
</evidence>